<dbReference type="Pfam" id="PF13558">
    <property type="entry name" value="SbcC_Walker_B"/>
    <property type="match status" value="1"/>
</dbReference>
<comment type="subunit">
    <text evidence="2">Heterodimer of SbcC and SbcD.</text>
</comment>
<dbReference type="PANTHER" id="PTHR32114">
    <property type="entry name" value="ABC TRANSPORTER ABCH.3"/>
    <property type="match status" value="1"/>
</dbReference>
<comment type="similarity">
    <text evidence="1">Belongs to the SMC family. SbcC subfamily.</text>
</comment>
<dbReference type="InterPro" id="IPR027417">
    <property type="entry name" value="P-loop_NTPase"/>
</dbReference>
<dbReference type="RefSeq" id="WP_161258056.1">
    <property type="nucleotide sequence ID" value="NZ_WXEY01000007.1"/>
</dbReference>
<dbReference type="GO" id="GO:0006302">
    <property type="term" value="P:double-strand break repair"/>
    <property type="evidence" value="ECO:0007669"/>
    <property type="project" value="InterPro"/>
</dbReference>
<evidence type="ECO:0000256" key="4">
    <source>
        <dbReference type="SAM" id="Coils"/>
    </source>
</evidence>
<keyword evidence="8" id="KW-1185">Reference proteome</keyword>
<feature type="compositionally biased region" description="Basic and acidic residues" evidence="5">
    <location>
        <begin position="309"/>
        <end position="339"/>
    </location>
</feature>
<name>A0A845L0X9_9FIRM</name>
<reference evidence="7 8" key="1">
    <citation type="submission" date="2020-01" db="EMBL/GenBank/DDBJ databases">
        <title>Whole-genome sequence of Heliobacterium undosum DSM 13378.</title>
        <authorList>
            <person name="Kyndt J.A."/>
            <person name="Meyer T.E."/>
        </authorList>
    </citation>
    <scope>NUCLEOTIDE SEQUENCE [LARGE SCALE GENOMIC DNA]</scope>
    <source>
        <strain evidence="7 8">DSM 13378</strain>
    </source>
</reference>
<dbReference type="AlphaFoldDB" id="A0A845L0X9"/>
<dbReference type="Pfam" id="PF13476">
    <property type="entry name" value="AAA_23"/>
    <property type="match status" value="1"/>
</dbReference>
<dbReference type="OrthoDB" id="9795626at2"/>
<evidence type="ECO:0000313" key="7">
    <source>
        <dbReference type="EMBL" id="MZP29853.1"/>
    </source>
</evidence>
<evidence type="ECO:0000256" key="5">
    <source>
        <dbReference type="SAM" id="MobiDB-lite"/>
    </source>
</evidence>
<keyword evidence="4" id="KW-0175">Coiled coil</keyword>
<feature type="region of interest" description="Disordered" evidence="5">
    <location>
        <begin position="295"/>
        <end position="340"/>
    </location>
</feature>
<evidence type="ECO:0000256" key="1">
    <source>
        <dbReference type="ARBA" id="ARBA00006930"/>
    </source>
</evidence>
<dbReference type="InterPro" id="IPR038729">
    <property type="entry name" value="Rad50/SbcC_AAA"/>
</dbReference>
<accession>A0A845L0X9</accession>
<feature type="domain" description="Rad50/SbcC-type AAA" evidence="6">
    <location>
        <begin position="5"/>
        <end position="216"/>
    </location>
</feature>
<protein>
    <recommendedName>
        <fullName evidence="3">Nuclease SbcCD subunit C</fullName>
    </recommendedName>
</protein>
<proteinExistence type="inferred from homology"/>
<dbReference type="EMBL" id="WXEY01000007">
    <property type="protein sequence ID" value="MZP29853.1"/>
    <property type="molecule type" value="Genomic_DNA"/>
</dbReference>
<dbReference type="GO" id="GO:0016887">
    <property type="term" value="F:ATP hydrolysis activity"/>
    <property type="evidence" value="ECO:0007669"/>
    <property type="project" value="InterPro"/>
</dbReference>
<dbReference type="PANTHER" id="PTHR32114:SF2">
    <property type="entry name" value="ABC TRANSPORTER ABCH.3"/>
    <property type="match status" value="1"/>
</dbReference>
<dbReference type="Gene3D" id="3.40.50.300">
    <property type="entry name" value="P-loop containing nucleotide triphosphate hydrolases"/>
    <property type="match status" value="2"/>
</dbReference>
<feature type="coiled-coil region" evidence="4">
    <location>
        <begin position="196"/>
        <end position="223"/>
    </location>
</feature>
<feature type="coiled-coil region" evidence="4">
    <location>
        <begin position="756"/>
        <end position="819"/>
    </location>
</feature>
<evidence type="ECO:0000256" key="2">
    <source>
        <dbReference type="ARBA" id="ARBA00011322"/>
    </source>
</evidence>
<comment type="caution">
    <text evidence="7">The sequence shown here is derived from an EMBL/GenBank/DDBJ whole genome shotgun (WGS) entry which is preliminary data.</text>
</comment>
<organism evidence="7 8">
    <name type="scientific">Heliomicrobium undosum</name>
    <dbReference type="NCBI Taxonomy" id="121734"/>
    <lineage>
        <taxon>Bacteria</taxon>
        <taxon>Bacillati</taxon>
        <taxon>Bacillota</taxon>
        <taxon>Clostridia</taxon>
        <taxon>Eubacteriales</taxon>
        <taxon>Heliobacteriaceae</taxon>
        <taxon>Heliomicrobium</taxon>
    </lineage>
</organism>
<feature type="coiled-coil region" evidence="4">
    <location>
        <begin position="382"/>
        <end position="460"/>
    </location>
</feature>
<gene>
    <name evidence="7" type="ORF">GTO91_09050</name>
</gene>
<feature type="coiled-coil region" evidence="4">
    <location>
        <begin position="538"/>
        <end position="660"/>
    </location>
</feature>
<dbReference type="SUPFAM" id="SSF52540">
    <property type="entry name" value="P-loop containing nucleoside triphosphate hydrolases"/>
    <property type="match status" value="1"/>
</dbReference>
<evidence type="ECO:0000259" key="6">
    <source>
        <dbReference type="Pfam" id="PF13476"/>
    </source>
</evidence>
<sequence>MRPLRLTMQAFGPFAGVQVVDFHELGGRSLFLIHGPTGAGKTTILDAITFALYGDTSGGEREGRQMRSHHAPAKLETAVTFDFALGNEVYRITRRPEQERPRLKGEGMTVIAASATLWRRTGLPGGDEGAEGSVLAHQPKRVNEEVQRLLGFRSSQFRQVVILPQGQFRQLLMAGSKEREEILEKLFRTELYRLIEEAFKDRAKGLEEEVAALRREQQFILVEAGVEKAEALAERLAERQRERAKNAGAVETLTSGVQAARDALERGRRDREKLDEWTRAEAELARLLKEQDSVQAKEGRLHRAQKALRLTDAESARNSRKQEAERERERSARRNDEYQKASFRKKLADERLAAELARQNERDAAQKRLTVLEELSGKVTTLAALRRSCDDTERQAAESEEQESRIRMELLESQKQIAALEERRQRLLVEVGKAEFLETAAEQAFRAAKKRNQLEEARQRFRIVDGEYKKIEGNRLEREGKLAEARRRFEEMTVRWRKGQAAIIAGALQAGEACPVCGSTEHPHPAAGGDTLPTEGDLQTAENLVGRLQKELEEQMRLLGDLAARKAEVFTQGKALQAELGEKAALSAEVLTTEAKAAQSLAERARKAGIELASMTKELESRKKREKDITESLEKATAELRNLQIKAREAAAVLEEREKAIPPDVRRPEALQRAIEAATGASQTLQKSWDEAQREAQAAAQGEAAVLAAWEEARRSVADAEGRFEAETAAFALRLTEAGFADSGDYEQAKMKGDIMAALEKEIGEYGRSLERARARRDTAETAAGGIAAPDLDALTAALAKVEALRDDALRKEATLKDQIDQERRWLEHYRRLERDGEAREERYRVLGHLAHISNGRNAEGLTFQRFVLAAFLSDVLLAANERLKVMSQGRYLLARTTDRARANAAGGLELVVFDHYTGQSRPVATLSGGESFLAALSLALGLADVVQAYAGGIHLETIFVDEGFGSLDPESLDLALKALIDLQQEGRLVGIISHVAELRERIDARLELEKSDKGSRARFKVG</sequence>
<evidence type="ECO:0000313" key="8">
    <source>
        <dbReference type="Proteomes" id="UP000463470"/>
    </source>
</evidence>
<evidence type="ECO:0000256" key="3">
    <source>
        <dbReference type="ARBA" id="ARBA00013368"/>
    </source>
</evidence>
<dbReference type="Proteomes" id="UP000463470">
    <property type="component" value="Unassembled WGS sequence"/>
</dbReference>